<keyword evidence="1" id="KW-0255">Endonuclease</keyword>
<dbReference type="AlphaFoldDB" id="A0A3M0BV15"/>
<dbReference type="PANTHER" id="PTHR37460:SF1">
    <property type="entry name" value="ENDONUCLEASE III"/>
    <property type="match status" value="1"/>
</dbReference>
<keyword evidence="2" id="KW-1185">Reference proteome</keyword>
<dbReference type="Pfam" id="PF01986">
    <property type="entry name" value="DUF123"/>
    <property type="match status" value="1"/>
</dbReference>
<comment type="caution">
    <text evidence="1">The sequence shown here is derived from an EMBL/GenBank/DDBJ whole genome shotgun (WGS) entry which is preliminary data.</text>
</comment>
<name>A0A3M0BV15_9PROT</name>
<keyword evidence="1" id="KW-0378">Hydrolase</keyword>
<protein>
    <submittedName>
        <fullName evidence="1">Uri superfamily endonuclease</fullName>
    </submittedName>
</protein>
<reference evidence="1 2" key="1">
    <citation type="submission" date="2018-10" db="EMBL/GenBank/DDBJ databases">
        <title>Genomic Encyclopedia of Archaeal and Bacterial Type Strains, Phase II (KMG-II): from individual species to whole genera.</title>
        <authorList>
            <person name="Goeker M."/>
        </authorList>
    </citation>
    <scope>NUCLEOTIDE SEQUENCE [LARGE SCALE GENOMIC DNA]</scope>
    <source>
        <strain evidence="1 2">DSM 25217</strain>
    </source>
</reference>
<dbReference type="InParanoid" id="A0A3M0BV15"/>
<dbReference type="GO" id="GO:0004519">
    <property type="term" value="F:endonuclease activity"/>
    <property type="evidence" value="ECO:0007669"/>
    <property type="project" value="UniProtKB-KW"/>
</dbReference>
<accession>A0A3M0BV15</accession>
<organism evidence="1 2">
    <name type="scientific">Eilatimonas milleporae</name>
    <dbReference type="NCBI Taxonomy" id="911205"/>
    <lineage>
        <taxon>Bacteria</taxon>
        <taxon>Pseudomonadati</taxon>
        <taxon>Pseudomonadota</taxon>
        <taxon>Alphaproteobacteria</taxon>
        <taxon>Kordiimonadales</taxon>
        <taxon>Kordiimonadaceae</taxon>
        <taxon>Eilatimonas</taxon>
    </lineage>
</organism>
<evidence type="ECO:0000313" key="2">
    <source>
        <dbReference type="Proteomes" id="UP000271227"/>
    </source>
</evidence>
<dbReference type="EMBL" id="REFR01000016">
    <property type="protein sequence ID" value="RMB01411.1"/>
    <property type="molecule type" value="Genomic_DNA"/>
</dbReference>
<dbReference type="Proteomes" id="UP000271227">
    <property type="component" value="Unassembled WGS sequence"/>
</dbReference>
<dbReference type="InterPro" id="IPR002837">
    <property type="entry name" value="DUF123"/>
</dbReference>
<sequence>MDKNAATISEDLDQAHSALTAAGVAGTWVGADDVEALGNRKGAYILALRLAAIARVAVPGRDTISFKPAWYFYAGSARGSGGIRARLKRHFRHRKKIHWHIDRLTVNASLMAGFAVTNGRECDLVGHLLASQRFTIAAKGFGNTDCTVCHSHLLRRM</sequence>
<keyword evidence="1" id="KW-0540">Nuclease</keyword>
<proteinExistence type="predicted"/>
<dbReference type="RefSeq" id="WP_170163937.1">
    <property type="nucleotide sequence ID" value="NZ_REFR01000016.1"/>
</dbReference>
<gene>
    <name evidence="1" type="ORF">BXY39_3595</name>
</gene>
<dbReference type="CDD" id="cd10441">
    <property type="entry name" value="GIY-YIG_COG1833"/>
    <property type="match status" value="1"/>
</dbReference>
<dbReference type="PANTHER" id="PTHR37460">
    <property type="entry name" value="ENDONUCLEASE III"/>
    <property type="match status" value="1"/>
</dbReference>
<evidence type="ECO:0000313" key="1">
    <source>
        <dbReference type="EMBL" id="RMB01411.1"/>
    </source>
</evidence>